<keyword evidence="5 10" id="KW-0547">Nucleotide-binding</keyword>
<name>A0A928Z657_9CYAN</name>
<dbReference type="PANTHER" id="PTHR43442:SF3">
    <property type="entry name" value="GLUCONOKINASE-RELATED"/>
    <property type="match status" value="1"/>
</dbReference>
<comment type="caution">
    <text evidence="11">The sequence shown here is derived from an EMBL/GenBank/DDBJ whole genome shotgun (WGS) entry which is preliminary data.</text>
</comment>
<dbReference type="AlphaFoldDB" id="A0A928Z657"/>
<dbReference type="CDD" id="cd02021">
    <property type="entry name" value="GntK"/>
    <property type="match status" value="1"/>
</dbReference>
<evidence type="ECO:0000256" key="1">
    <source>
        <dbReference type="ARBA" id="ARBA00004761"/>
    </source>
</evidence>
<dbReference type="PANTHER" id="PTHR43442">
    <property type="entry name" value="GLUCONOKINASE-RELATED"/>
    <property type="match status" value="1"/>
</dbReference>
<dbReference type="RefSeq" id="WP_264320269.1">
    <property type="nucleotide sequence ID" value="NZ_JADEXN010000048.1"/>
</dbReference>
<evidence type="ECO:0000256" key="10">
    <source>
        <dbReference type="RuleBase" id="RU363066"/>
    </source>
</evidence>
<keyword evidence="12" id="KW-1185">Reference proteome</keyword>
<dbReference type="InterPro" id="IPR027417">
    <property type="entry name" value="P-loop_NTPase"/>
</dbReference>
<proteinExistence type="inferred from homology"/>
<keyword evidence="8" id="KW-0311">Gluconate utilization</keyword>
<comment type="catalytic activity">
    <reaction evidence="9 10">
        <text>D-gluconate + ATP = 6-phospho-D-gluconate + ADP + H(+)</text>
        <dbReference type="Rhea" id="RHEA:19433"/>
        <dbReference type="ChEBI" id="CHEBI:15378"/>
        <dbReference type="ChEBI" id="CHEBI:18391"/>
        <dbReference type="ChEBI" id="CHEBI:30616"/>
        <dbReference type="ChEBI" id="CHEBI:58759"/>
        <dbReference type="ChEBI" id="CHEBI:456216"/>
        <dbReference type="EC" id="2.7.1.12"/>
    </reaction>
</comment>
<dbReference type="InterPro" id="IPR031322">
    <property type="entry name" value="Shikimate/glucono_kinase"/>
</dbReference>
<keyword evidence="7 10" id="KW-0067">ATP-binding</keyword>
<dbReference type="EC" id="2.7.1.12" evidence="3 10"/>
<dbReference type="Proteomes" id="UP000621799">
    <property type="component" value="Unassembled WGS sequence"/>
</dbReference>
<dbReference type="GO" id="GO:0046316">
    <property type="term" value="F:gluconokinase activity"/>
    <property type="evidence" value="ECO:0007669"/>
    <property type="project" value="UniProtKB-EC"/>
</dbReference>
<dbReference type="GO" id="GO:0005737">
    <property type="term" value="C:cytoplasm"/>
    <property type="evidence" value="ECO:0007669"/>
    <property type="project" value="TreeGrafter"/>
</dbReference>
<sequence length="163" mass="18552">MIIVVTGVSGSGKSTVGTLLAQSLGWEFFDADDLHPQANIEKMSRGIALNDRDRQPWLERLHEAIENWLKSDRPVVLACSALKSRYRQMLSGENGDRIKWVYLKGSFKALSERLSKRQDHFMSEALLQSQLDTLEEPEDALWFDISHSPEVLVGQIRERNAID</sequence>
<evidence type="ECO:0000313" key="11">
    <source>
        <dbReference type="EMBL" id="MBE9040012.1"/>
    </source>
</evidence>
<evidence type="ECO:0000256" key="2">
    <source>
        <dbReference type="ARBA" id="ARBA00008420"/>
    </source>
</evidence>
<evidence type="ECO:0000256" key="7">
    <source>
        <dbReference type="ARBA" id="ARBA00022840"/>
    </source>
</evidence>
<dbReference type="Gene3D" id="3.40.50.300">
    <property type="entry name" value="P-loop containing nucleotide triphosphate hydrolases"/>
    <property type="match status" value="1"/>
</dbReference>
<evidence type="ECO:0000256" key="6">
    <source>
        <dbReference type="ARBA" id="ARBA00022777"/>
    </source>
</evidence>
<comment type="similarity">
    <text evidence="2 10">Belongs to the gluconokinase GntK/GntV family.</text>
</comment>
<evidence type="ECO:0000256" key="8">
    <source>
        <dbReference type="ARBA" id="ARBA00023064"/>
    </source>
</evidence>
<evidence type="ECO:0000256" key="3">
    <source>
        <dbReference type="ARBA" id="ARBA00012054"/>
    </source>
</evidence>
<protein>
    <recommendedName>
        <fullName evidence="3 10">Gluconokinase</fullName>
        <ecNumber evidence="3 10">2.7.1.12</ecNumber>
    </recommendedName>
</protein>
<dbReference type="PRINTS" id="PR01100">
    <property type="entry name" value="SHIKIMTKNASE"/>
</dbReference>
<dbReference type="EMBL" id="JADEXN010000048">
    <property type="protein sequence ID" value="MBE9040012.1"/>
    <property type="molecule type" value="Genomic_DNA"/>
</dbReference>
<evidence type="ECO:0000313" key="12">
    <source>
        <dbReference type="Proteomes" id="UP000621799"/>
    </source>
</evidence>
<reference evidence="11" key="1">
    <citation type="submission" date="2020-10" db="EMBL/GenBank/DDBJ databases">
        <authorList>
            <person name="Castelo-Branco R."/>
            <person name="Eusebio N."/>
            <person name="Adriana R."/>
            <person name="Vieira A."/>
            <person name="Brugerolle De Fraissinette N."/>
            <person name="Rezende De Castro R."/>
            <person name="Schneider M.P."/>
            <person name="Vasconcelos V."/>
            <person name="Leao P.N."/>
        </authorList>
    </citation>
    <scope>NUCLEOTIDE SEQUENCE</scope>
    <source>
        <strain evidence="11">LEGE 11467</strain>
    </source>
</reference>
<dbReference type="FunFam" id="3.40.50.300:FF:000522">
    <property type="entry name" value="Gluconokinase"/>
    <property type="match status" value="1"/>
</dbReference>
<gene>
    <name evidence="11" type="ORF">IQ235_04295</name>
</gene>
<comment type="pathway">
    <text evidence="1">Carbohydrate acid metabolism.</text>
</comment>
<keyword evidence="6 10" id="KW-0418">Kinase</keyword>
<dbReference type="NCBIfam" id="TIGR01313">
    <property type="entry name" value="therm_gnt_kin"/>
    <property type="match status" value="1"/>
</dbReference>
<evidence type="ECO:0000256" key="4">
    <source>
        <dbReference type="ARBA" id="ARBA00022679"/>
    </source>
</evidence>
<dbReference type="GO" id="GO:0019521">
    <property type="term" value="P:D-gluconate metabolic process"/>
    <property type="evidence" value="ECO:0007669"/>
    <property type="project" value="UniProtKB-KW"/>
</dbReference>
<keyword evidence="4 10" id="KW-0808">Transferase</keyword>
<dbReference type="InterPro" id="IPR006001">
    <property type="entry name" value="Therm_gnt_kin"/>
</dbReference>
<dbReference type="SUPFAM" id="SSF52540">
    <property type="entry name" value="P-loop containing nucleoside triphosphate hydrolases"/>
    <property type="match status" value="1"/>
</dbReference>
<accession>A0A928Z657</accession>
<dbReference type="Pfam" id="PF01202">
    <property type="entry name" value="SKI"/>
    <property type="match status" value="1"/>
</dbReference>
<evidence type="ECO:0000256" key="9">
    <source>
        <dbReference type="ARBA" id="ARBA00048090"/>
    </source>
</evidence>
<evidence type="ECO:0000256" key="5">
    <source>
        <dbReference type="ARBA" id="ARBA00022741"/>
    </source>
</evidence>
<dbReference type="GO" id="GO:0005524">
    <property type="term" value="F:ATP binding"/>
    <property type="evidence" value="ECO:0007669"/>
    <property type="project" value="UniProtKB-KW"/>
</dbReference>
<organism evidence="11 12">
    <name type="scientific">Zarconia navalis LEGE 11467</name>
    <dbReference type="NCBI Taxonomy" id="1828826"/>
    <lineage>
        <taxon>Bacteria</taxon>
        <taxon>Bacillati</taxon>
        <taxon>Cyanobacteriota</taxon>
        <taxon>Cyanophyceae</taxon>
        <taxon>Oscillatoriophycideae</taxon>
        <taxon>Oscillatoriales</taxon>
        <taxon>Oscillatoriales incertae sedis</taxon>
        <taxon>Zarconia</taxon>
        <taxon>Zarconia navalis</taxon>
    </lineage>
</organism>